<accession>A0A834SPA6</accession>
<organism evidence="2 3">
    <name type="scientific">Senna tora</name>
    <dbReference type="NCBI Taxonomy" id="362788"/>
    <lineage>
        <taxon>Eukaryota</taxon>
        <taxon>Viridiplantae</taxon>
        <taxon>Streptophyta</taxon>
        <taxon>Embryophyta</taxon>
        <taxon>Tracheophyta</taxon>
        <taxon>Spermatophyta</taxon>
        <taxon>Magnoliopsida</taxon>
        <taxon>eudicotyledons</taxon>
        <taxon>Gunneridae</taxon>
        <taxon>Pentapetalae</taxon>
        <taxon>rosids</taxon>
        <taxon>fabids</taxon>
        <taxon>Fabales</taxon>
        <taxon>Fabaceae</taxon>
        <taxon>Caesalpinioideae</taxon>
        <taxon>Cassia clade</taxon>
        <taxon>Senna</taxon>
    </lineage>
</organism>
<dbReference type="EMBL" id="JAAIUW010000012">
    <property type="protein sequence ID" value="KAF7807684.1"/>
    <property type="molecule type" value="Genomic_DNA"/>
</dbReference>
<keyword evidence="3" id="KW-1185">Reference proteome</keyword>
<dbReference type="AlphaFoldDB" id="A0A834SPA6"/>
<reference evidence="2" key="1">
    <citation type="submission" date="2020-09" db="EMBL/GenBank/DDBJ databases">
        <title>Genome-Enabled Discovery of Anthraquinone Biosynthesis in Senna tora.</title>
        <authorList>
            <person name="Kang S.-H."/>
            <person name="Pandey R.P."/>
            <person name="Lee C.-M."/>
            <person name="Sim J.-S."/>
            <person name="Jeong J.-T."/>
            <person name="Choi B.-S."/>
            <person name="Jung M."/>
            <person name="Ginzburg D."/>
            <person name="Zhao K."/>
            <person name="Won S.Y."/>
            <person name="Oh T.-J."/>
            <person name="Yu Y."/>
            <person name="Kim N.-H."/>
            <person name="Lee O.R."/>
            <person name="Lee T.-H."/>
            <person name="Bashyal P."/>
            <person name="Kim T.-S."/>
            <person name="Lee W.-H."/>
            <person name="Kawkins C."/>
            <person name="Kim C.-K."/>
            <person name="Kim J.S."/>
            <person name="Ahn B.O."/>
            <person name="Rhee S.Y."/>
            <person name="Sohng J.K."/>
        </authorList>
    </citation>
    <scope>NUCLEOTIDE SEQUENCE</scope>
    <source>
        <tissue evidence="2">Leaf</tissue>
    </source>
</reference>
<gene>
    <name evidence="2" type="ORF">G2W53_039845</name>
</gene>
<evidence type="ECO:0000313" key="2">
    <source>
        <dbReference type="EMBL" id="KAF7807684.1"/>
    </source>
</evidence>
<comment type="caution">
    <text evidence="2">The sequence shown here is derived from an EMBL/GenBank/DDBJ whole genome shotgun (WGS) entry which is preliminary data.</text>
</comment>
<feature type="region of interest" description="Disordered" evidence="1">
    <location>
        <begin position="57"/>
        <end position="78"/>
    </location>
</feature>
<proteinExistence type="predicted"/>
<evidence type="ECO:0000313" key="3">
    <source>
        <dbReference type="Proteomes" id="UP000634136"/>
    </source>
</evidence>
<sequence length="89" mass="9857">MDGTKETLNPIFPLPQFCSSSPPSYLLHQICHGSIACFFSSIKSRASFTHKASHTREAFDAPVEPPTPSKSDSNAITEHTHRRCGLMLR</sequence>
<name>A0A834SPA6_9FABA</name>
<evidence type="ECO:0000256" key="1">
    <source>
        <dbReference type="SAM" id="MobiDB-lite"/>
    </source>
</evidence>
<protein>
    <submittedName>
        <fullName evidence="2">Uncharacterized protein</fullName>
    </submittedName>
</protein>
<dbReference type="Proteomes" id="UP000634136">
    <property type="component" value="Unassembled WGS sequence"/>
</dbReference>